<dbReference type="AlphaFoldDB" id="A0A0C9YK41"/>
<keyword evidence="1" id="KW-0812">Transmembrane</keyword>
<reference evidence="3" key="2">
    <citation type="submission" date="2015-01" db="EMBL/GenBank/DDBJ databases">
        <title>Evolutionary Origins and Diversification of the Mycorrhizal Mutualists.</title>
        <authorList>
            <consortium name="DOE Joint Genome Institute"/>
            <consortium name="Mycorrhizal Genomics Consortium"/>
            <person name="Kohler A."/>
            <person name="Kuo A."/>
            <person name="Nagy L.G."/>
            <person name="Floudas D."/>
            <person name="Copeland A."/>
            <person name="Barry K.W."/>
            <person name="Cichocki N."/>
            <person name="Veneault-Fourrey C."/>
            <person name="LaButti K."/>
            <person name="Lindquist E.A."/>
            <person name="Lipzen A."/>
            <person name="Lundell T."/>
            <person name="Morin E."/>
            <person name="Murat C."/>
            <person name="Riley R."/>
            <person name="Ohm R."/>
            <person name="Sun H."/>
            <person name="Tunlid A."/>
            <person name="Henrissat B."/>
            <person name="Grigoriev I.V."/>
            <person name="Hibbett D.S."/>
            <person name="Martin F."/>
        </authorList>
    </citation>
    <scope>NUCLEOTIDE SEQUENCE [LARGE SCALE GENOMIC DNA]</scope>
    <source>
        <strain evidence="3">441</strain>
    </source>
</reference>
<organism evidence="2 3">
    <name type="scientific">Pisolithus microcarpus 441</name>
    <dbReference type="NCBI Taxonomy" id="765257"/>
    <lineage>
        <taxon>Eukaryota</taxon>
        <taxon>Fungi</taxon>
        <taxon>Dikarya</taxon>
        <taxon>Basidiomycota</taxon>
        <taxon>Agaricomycotina</taxon>
        <taxon>Agaricomycetes</taxon>
        <taxon>Agaricomycetidae</taxon>
        <taxon>Boletales</taxon>
        <taxon>Sclerodermatineae</taxon>
        <taxon>Pisolithaceae</taxon>
        <taxon>Pisolithus</taxon>
    </lineage>
</organism>
<evidence type="ECO:0000313" key="3">
    <source>
        <dbReference type="Proteomes" id="UP000054018"/>
    </source>
</evidence>
<keyword evidence="1" id="KW-1133">Transmembrane helix</keyword>
<dbReference type="Proteomes" id="UP000054018">
    <property type="component" value="Unassembled WGS sequence"/>
</dbReference>
<gene>
    <name evidence="2" type="ORF">PISMIDRAFT_688086</name>
</gene>
<keyword evidence="1" id="KW-0472">Membrane</keyword>
<accession>A0A0C9YK41</accession>
<sequence length="111" mass="12192">THGEREKNEDMTHPPEKGIGGALVALLFYKIIMTRCTKKIRQLTSLAFNCPMSSVLLSSPMTFSFGGQPQPRTSLPPTLFGKFANRCWGMEPKSCAAKMVAMVTSSMLGHQ</sequence>
<feature type="transmembrane region" description="Helical" evidence="1">
    <location>
        <begin position="18"/>
        <end position="36"/>
    </location>
</feature>
<name>A0A0C9YK41_9AGAM</name>
<dbReference type="EMBL" id="KN833949">
    <property type="protein sequence ID" value="KIK14214.1"/>
    <property type="molecule type" value="Genomic_DNA"/>
</dbReference>
<dbReference type="HOGENOM" id="CLU_2164444_0_0_1"/>
<protein>
    <submittedName>
        <fullName evidence="2">Uncharacterized protein</fullName>
    </submittedName>
</protein>
<proteinExistence type="predicted"/>
<evidence type="ECO:0000256" key="1">
    <source>
        <dbReference type="SAM" id="Phobius"/>
    </source>
</evidence>
<reference evidence="2 3" key="1">
    <citation type="submission" date="2014-04" db="EMBL/GenBank/DDBJ databases">
        <authorList>
            <consortium name="DOE Joint Genome Institute"/>
            <person name="Kuo A."/>
            <person name="Kohler A."/>
            <person name="Costa M.D."/>
            <person name="Nagy L.G."/>
            <person name="Floudas D."/>
            <person name="Copeland A."/>
            <person name="Barry K.W."/>
            <person name="Cichocki N."/>
            <person name="Veneault-Fourrey C."/>
            <person name="LaButti K."/>
            <person name="Lindquist E.A."/>
            <person name="Lipzen A."/>
            <person name="Lundell T."/>
            <person name="Morin E."/>
            <person name="Murat C."/>
            <person name="Sun H."/>
            <person name="Tunlid A."/>
            <person name="Henrissat B."/>
            <person name="Grigoriev I.V."/>
            <person name="Hibbett D.S."/>
            <person name="Martin F."/>
            <person name="Nordberg H.P."/>
            <person name="Cantor M.N."/>
            <person name="Hua S.X."/>
        </authorList>
    </citation>
    <scope>NUCLEOTIDE SEQUENCE [LARGE SCALE GENOMIC DNA]</scope>
    <source>
        <strain evidence="2 3">441</strain>
    </source>
</reference>
<feature type="non-terminal residue" evidence="2">
    <location>
        <position position="1"/>
    </location>
</feature>
<evidence type="ECO:0000313" key="2">
    <source>
        <dbReference type="EMBL" id="KIK14214.1"/>
    </source>
</evidence>
<keyword evidence="3" id="KW-1185">Reference proteome</keyword>